<dbReference type="Proteomes" id="UP001222325">
    <property type="component" value="Unassembled WGS sequence"/>
</dbReference>
<gene>
    <name evidence="1" type="ORF">B0H15DRAFT_852307</name>
</gene>
<accession>A0AAD6TXE4</accession>
<name>A0AAD6TXE4_9AGAR</name>
<dbReference type="AlphaFoldDB" id="A0AAD6TXE4"/>
<sequence length="416" mass="47178">MPDHHGVRHFKNGISSVSQWTGTEHKEMEKVFLGLIAAGAHPQMVLAVRGLMDFAYFASLQSHTSDTLILMRNSLDTFHANKDIFIQLKGRKNNFNIPKVHSLDHYERLIRLFGSADGFNTESPERLHIDYAKNAYRASNRKDYIDQMTMWLQRQEAVARFTAYLEWSRLTATPLPPPTAPVADNDSIVVSRSFSIAKQPPTRAVPASHIISPTGHNASLFIPALTTFLRQSGFQYLPRGFNVFGTWKRIRFRLPKIPEVGDRHSTNLVRATAPSPASLTSRKLAEPAHLDFALIRTGEQNVMTEGTALEGLRVAQVKVIFKLPSHYPFKSTLPLAYIEWFTPLRSPDALDGYYHLTRSTRRHGPYAEIITADRIVRNVMLIPQKWGQDRTFLLNSHSDGHAFCLYKLGYDDCLPK</sequence>
<keyword evidence="2" id="KW-1185">Reference proteome</keyword>
<dbReference type="EMBL" id="JARJCN010000044">
    <property type="protein sequence ID" value="KAJ7082670.1"/>
    <property type="molecule type" value="Genomic_DNA"/>
</dbReference>
<evidence type="ECO:0000313" key="1">
    <source>
        <dbReference type="EMBL" id="KAJ7082670.1"/>
    </source>
</evidence>
<protein>
    <submittedName>
        <fullName evidence="1">Uncharacterized protein</fullName>
    </submittedName>
</protein>
<reference evidence="1" key="1">
    <citation type="submission" date="2023-03" db="EMBL/GenBank/DDBJ databases">
        <title>Massive genome expansion in bonnet fungi (Mycena s.s.) driven by repeated elements and novel gene families across ecological guilds.</title>
        <authorList>
            <consortium name="Lawrence Berkeley National Laboratory"/>
            <person name="Harder C.B."/>
            <person name="Miyauchi S."/>
            <person name="Viragh M."/>
            <person name="Kuo A."/>
            <person name="Thoen E."/>
            <person name="Andreopoulos B."/>
            <person name="Lu D."/>
            <person name="Skrede I."/>
            <person name="Drula E."/>
            <person name="Henrissat B."/>
            <person name="Morin E."/>
            <person name="Kohler A."/>
            <person name="Barry K."/>
            <person name="LaButti K."/>
            <person name="Morin E."/>
            <person name="Salamov A."/>
            <person name="Lipzen A."/>
            <person name="Mereny Z."/>
            <person name="Hegedus B."/>
            <person name="Baldrian P."/>
            <person name="Stursova M."/>
            <person name="Weitz H."/>
            <person name="Taylor A."/>
            <person name="Grigoriev I.V."/>
            <person name="Nagy L.G."/>
            <person name="Martin F."/>
            <person name="Kauserud H."/>
        </authorList>
    </citation>
    <scope>NUCLEOTIDE SEQUENCE</scope>
    <source>
        <strain evidence="1">CBHHK173m</strain>
    </source>
</reference>
<evidence type="ECO:0000313" key="2">
    <source>
        <dbReference type="Proteomes" id="UP001222325"/>
    </source>
</evidence>
<comment type="caution">
    <text evidence="1">The sequence shown here is derived from an EMBL/GenBank/DDBJ whole genome shotgun (WGS) entry which is preliminary data.</text>
</comment>
<organism evidence="1 2">
    <name type="scientific">Mycena belliarum</name>
    <dbReference type="NCBI Taxonomy" id="1033014"/>
    <lineage>
        <taxon>Eukaryota</taxon>
        <taxon>Fungi</taxon>
        <taxon>Dikarya</taxon>
        <taxon>Basidiomycota</taxon>
        <taxon>Agaricomycotina</taxon>
        <taxon>Agaricomycetes</taxon>
        <taxon>Agaricomycetidae</taxon>
        <taxon>Agaricales</taxon>
        <taxon>Marasmiineae</taxon>
        <taxon>Mycenaceae</taxon>
        <taxon>Mycena</taxon>
    </lineage>
</organism>
<proteinExistence type="predicted"/>